<dbReference type="GO" id="GO:0032968">
    <property type="term" value="P:positive regulation of transcription elongation by RNA polymerase II"/>
    <property type="evidence" value="ECO:0007669"/>
    <property type="project" value="TreeGrafter"/>
</dbReference>
<feature type="region of interest" description="Disordered" evidence="12">
    <location>
        <begin position="176"/>
        <end position="349"/>
    </location>
</feature>
<comment type="caution">
    <text evidence="14">The sequence shown here is derived from an EMBL/GenBank/DDBJ whole genome shotgun (WGS) entry which is preliminary data.</text>
</comment>
<feature type="compositionally biased region" description="Acidic residues" evidence="12">
    <location>
        <begin position="657"/>
        <end position="678"/>
    </location>
</feature>
<dbReference type="InterPro" id="IPR007149">
    <property type="entry name" value="Leo1"/>
</dbReference>
<dbReference type="FunFam" id="3.40.50.300:FF:000203">
    <property type="entry name" value="Putative ras-related protein ral-a"/>
    <property type="match status" value="1"/>
</dbReference>
<dbReference type="SMART" id="SM00176">
    <property type="entry name" value="RAN"/>
    <property type="match status" value="1"/>
</dbReference>
<dbReference type="EC" id="3.6.5.2" evidence="3"/>
<dbReference type="GO" id="GO:1990269">
    <property type="term" value="F:RNA polymerase II C-terminal domain phosphoserine binding"/>
    <property type="evidence" value="ECO:0007669"/>
    <property type="project" value="TreeGrafter"/>
</dbReference>
<dbReference type="GO" id="GO:0016593">
    <property type="term" value="C:Cdc73/Paf1 complex"/>
    <property type="evidence" value="ECO:0007669"/>
    <property type="project" value="InterPro"/>
</dbReference>
<dbReference type="GO" id="GO:0006368">
    <property type="term" value="P:transcription elongation by RNA polymerase II"/>
    <property type="evidence" value="ECO:0007669"/>
    <property type="project" value="InterPro"/>
</dbReference>
<dbReference type="GO" id="GO:0005525">
    <property type="term" value="F:GTP binding"/>
    <property type="evidence" value="ECO:0007669"/>
    <property type="project" value="UniProtKB-KW"/>
</dbReference>
<evidence type="ECO:0000256" key="8">
    <source>
        <dbReference type="ARBA" id="ARBA00023134"/>
    </source>
</evidence>
<feature type="compositionally biased region" description="Acidic residues" evidence="12">
    <location>
        <begin position="217"/>
        <end position="267"/>
    </location>
</feature>
<proteinExistence type="inferred from homology"/>
<dbReference type="InterPro" id="IPR027417">
    <property type="entry name" value="P-loop_NTPase"/>
</dbReference>
<keyword evidence="6" id="KW-0547">Nucleotide-binding</keyword>
<dbReference type="PANTHER" id="PTHR23146">
    <property type="entry name" value="LEO1 PROTEIN"/>
    <property type="match status" value="1"/>
</dbReference>
<dbReference type="PANTHER" id="PTHR23146:SF0">
    <property type="entry name" value="RNA POLYMERASE-ASSOCIATED PROTEIN LEO1"/>
    <property type="match status" value="1"/>
</dbReference>
<gene>
    <name evidence="13" type="ORF">XAT740_LOCUS8923</name>
    <name evidence="14" type="ORF">XAT740_LOCUS8938</name>
</gene>
<protein>
    <recommendedName>
        <fullName evidence="3">small monomeric GTPase</fullName>
        <ecNumber evidence="3">3.6.5.2</ecNumber>
    </recommendedName>
</protein>
<keyword evidence="8" id="KW-0342">GTP-binding</keyword>
<dbReference type="InterPro" id="IPR001806">
    <property type="entry name" value="Small_GTPase"/>
</dbReference>
<evidence type="ECO:0000313" key="13">
    <source>
        <dbReference type="EMBL" id="CAF0918840.1"/>
    </source>
</evidence>
<evidence type="ECO:0000256" key="7">
    <source>
        <dbReference type="ARBA" id="ARBA00022801"/>
    </source>
</evidence>
<keyword evidence="10" id="KW-0449">Lipoprotein</keyword>
<keyword evidence="7" id="KW-0378">Hydrolase</keyword>
<dbReference type="EMBL" id="CAJNOR010000452">
    <property type="protein sequence ID" value="CAF0919122.1"/>
    <property type="molecule type" value="Genomic_DNA"/>
</dbReference>
<dbReference type="SMART" id="SM00175">
    <property type="entry name" value="RAB"/>
    <property type="match status" value="1"/>
</dbReference>
<evidence type="ECO:0000256" key="3">
    <source>
        <dbReference type="ARBA" id="ARBA00011984"/>
    </source>
</evidence>
<dbReference type="PROSITE" id="PS51420">
    <property type="entry name" value="RHO"/>
    <property type="match status" value="1"/>
</dbReference>
<sequence length="678" mass="77933">MATTNKTSAIYRIIMVGSGGVGKSALTLQYMYDEFVVDYEPTKADSYRKTVMLDGEEVQIDILDTAGQEDYAGIRDTYIRTGEGFLLVFDVTDTESFADLTALYDQILRVKSVGTDIPMILVGNKIDLADKRVVTTNEAEKKAQEWTIKYIETSAKTRQNVDKVFCELMRTVRPTKKTLKDTENEAKRHPMNAETTPNGKGCCVLLQESMSSNDEHAESEEHDEEEDEDEQQHEVDDNEAGSEVEQEGEEEEEPEQENDQEEEEQEDNQSPVQQEEEAEEEEEEEEETETRDAVDPTNPLDEDSVEAAQNLTQEDVFGEELSDLSEDEDGVRRNKANDSDLNGSQNANDDDLLEEQEDEEQIEVDTPHVTCDLGRDTHLVKLPTFMKIEPKPYDPQNLNIDIRDDDDEDSKARLKLQVENTIRWRYGTNELGETVRESNTRLVRWSDGSLTLHVGKELFDVSKANIQSEHNHLFVRHQKSMQAQAVFRTKLSFRQHSNDSLAHLKLKFASKANPAPKVRVLSNIKAPLLNSVDMMKKEEQRVRAEERRRNQQMRQRERAAYRDRNMSASYLEGRDEDDDEIEQESISAIKKNVKKKKSQGGYRDEGTSDEEAEDEDASEKFNSQRSSTTTKHRKITSSDEEESDREQQTKRKRVQSDAEEEEEQEQEEEEEEEEEESD</sequence>
<reference evidence="14" key="1">
    <citation type="submission" date="2021-02" db="EMBL/GenBank/DDBJ databases">
        <authorList>
            <person name="Nowell W R."/>
        </authorList>
    </citation>
    <scope>NUCLEOTIDE SEQUENCE</scope>
</reference>
<keyword evidence="15" id="KW-1185">Reference proteome</keyword>
<dbReference type="AlphaFoldDB" id="A0A814AYP6"/>
<dbReference type="GO" id="GO:0003925">
    <property type="term" value="F:G protein activity"/>
    <property type="evidence" value="ECO:0007669"/>
    <property type="project" value="UniProtKB-EC"/>
</dbReference>
<dbReference type="EMBL" id="CAJNOR010000452">
    <property type="protein sequence ID" value="CAF0918840.1"/>
    <property type="molecule type" value="Genomic_DNA"/>
</dbReference>
<dbReference type="PROSITE" id="PS51421">
    <property type="entry name" value="RAS"/>
    <property type="match status" value="1"/>
</dbReference>
<evidence type="ECO:0000256" key="6">
    <source>
        <dbReference type="ARBA" id="ARBA00022741"/>
    </source>
</evidence>
<feature type="compositionally biased region" description="Basic and acidic residues" evidence="12">
    <location>
        <begin position="178"/>
        <end position="188"/>
    </location>
</feature>
<keyword evidence="9" id="KW-0472">Membrane</keyword>
<dbReference type="CDD" id="cd04139">
    <property type="entry name" value="RalA_RalB"/>
    <property type="match status" value="1"/>
</dbReference>
<feature type="compositionally biased region" description="Acidic residues" evidence="12">
    <location>
        <begin position="274"/>
        <end position="289"/>
    </location>
</feature>
<feature type="compositionally biased region" description="Acidic residues" evidence="12">
    <location>
        <begin position="574"/>
        <end position="583"/>
    </location>
</feature>
<keyword evidence="4" id="KW-1003">Cell membrane</keyword>
<dbReference type="Gene3D" id="3.40.50.300">
    <property type="entry name" value="P-loop containing nucleotide triphosphate hydrolases"/>
    <property type="match status" value="1"/>
</dbReference>
<evidence type="ECO:0000256" key="9">
    <source>
        <dbReference type="ARBA" id="ARBA00023136"/>
    </source>
</evidence>
<name>A0A814AYP6_ADIRI</name>
<evidence type="ECO:0000256" key="5">
    <source>
        <dbReference type="ARBA" id="ARBA00022481"/>
    </source>
</evidence>
<dbReference type="SMART" id="SM00173">
    <property type="entry name" value="RAS"/>
    <property type="match status" value="1"/>
</dbReference>
<evidence type="ECO:0000256" key="10">
    <source>
        <dbReference type="ARBA" id="ARBA00023288"/>
    </source>
</evidence>
<evidence type="ECO:0000256" key="11">
    <source>
        <dbReference type="ARBA" id="ARBA00023289"/>
    </source>
</evidence>
<keyword evidence="5" id="KW-0488">Methylation</keyword>
<dbReference type="SMART" id="SM00174">
    <property type="entry name" value="RHO"/>
    <property type="match status" value="1"/>
</dbReference>
<evidence type="ECO:0000313" key="15">
    <source>
        <dbReference type="Proteomes" id="UP000663828"/>
    </source>
</evidence>
<organism evidence="14 15">
    <name type="scientific">Adineta ricciae</name>
    <name type="common">Rotifer</name>
    <dbReference type="NCBI Taxonomy" id="249248"/>
    <lineage>
        <taxon>Eukaryota</taxon>
        <taxon>Metazoa</taxon>
        <taxon>Spiralia</taxon>
        <taxon>Gnathifera</taxon>
        <taxon>Rotifera</taxon>
        <taxon>Eurotatoria</taxon>
        <taxon>Bdelloidea</taxon>
        <taxon>Adinetida</taxon>
        <taxon>Adinetidae</taxon>
        <taxon>Adineta</taxon>
    </lineage>
</organism>
<evidence type="ECO:0000256" key="12">
    <source>
        <dbReference type="SAM" id="MobiDB-lite"/>
    </source>
</evidence>
<dbReference type="Pfam" id="PF00071">
    <property type="entry name" value="Ras"/>
    <property type="match status" value="1"/>
</dbReference>
<dbReference type="Proteomes" id="UP000663828">
    <property type="component" value="Unassembled WGS sequence"/>
</dbReference>
<comment type="subcellular location">
    <subcellularLocation>
        <location evidence="1">Cell membrane</location>
        <topology evidence="1">Lipid-anchor</topology>
        <orientation evidence="1">Cytoplasmic side</orientation>
    </subcellularLocation>
</comment>
<feature type="compositionally biased region" description="Basic and acidic residues" evidence="12">
    <location>
        <begin position="541"/>
        <end position="565"/>
    </location>
</feature>
<dbReference type="PRINTS" id="PR00449">
    <property type="entry name" value="RASTRNSFRMNG"/>
</dbReference>
<dbReference type="GO" id="GO:0005886">
    <property type="term" value="C:plasma membrane"/>
    <property type="evidence" value="ECO:0007669"/>
    <property type="project" value="UniProtKB-SubCell"/>
</dbReference>
<feature type="compositionally biased region" description="Polar residues" evidence="12">
    <location>
        <begin position="620"/>
        <end position="629"/>
    </location>
</feature>
<dbReference type="PROSITE" id="PS51419">
    <property type="entry name" value="RAB"/>
    <property type="match status" value="1"/>
</dbReference>
<feature type="compositionally biased region" description="Acidic residues" evidence="12">
    <location>
        <begin position="607"/>
        <end position="617"/>
    </location>
</feature>
<feature type="region of interest" description="Disordered" evidence="12">
    <location>
        <begin position="541"/>
        <end position="678"/>
    </location>
</feature>
<accession>A0A814AYP6</accession>
<dbReference type="Pfam" id="PF04004">
    <property type="entry name" value="Leo1"/>
    <property type="match status" value="1"/>
</dbReference>
<dbReference type="NCBIfam" id="TIGR00231">
    <property type="entry name" value="small_GTP"/>
    <property type="match status" value="1"/>
</dbReference>
<dbReference type="InterPro" id="IPR005225">
    <property type="entry name" value="Small_GTP-bd"/>
</dbReference>
<evidence type="ECO:0000256" key="2">
    <source>
        <dbReference type="ARBA" id="ARBA00008344"/>
    </source>
</evidence>
<dbReference type="SUPFAM" id="SSF52540">
    <property type="entry name" value="P-loop containing nucleoside triphosphate hydrolases"/>
    <property type="match status" value="1"/>
</dbReference>
<evidence type="ECO:0000256" key="4">
    <source>
        <dbReference type="ARBA" id="ARBA00022475"/>
    </source>
</evidence>
<comment type="similarity">
    <text evidence="2">Belongs to the small GTPase superfamily. Ras family.</text>
</comment>
<keyword evidence="11" id="KW-0636">Prenylation</keyword>
<evidence type="ECO:0000313" key="14">
    <source>
        <dbReference type="EMBL" id="CAF0919122.1"/>
    </source>
</evidence>
<feature type="compositionally biased region" description="Acidic residues" evidence="12">
    <location>
        <begin position="316"/>
        <end position="329"/>
    </location>
</feature>
<evidence type="ECO:0000256" key="1">
    <source>
        <dbReference type="ARBA" id="ARBA00004342"/>
    </source>
</evidence>